<dbReference type="GO" id="GO:0009742">
    <property type="term" value="P:brassinosteroid mediated signaling pathway"/>
    <property type="evidence" value="ECO:0007669"/>
    <property type="project" value="UniProtKB-KW"/>
</dbReference>
<dbReference type="FunFam" id="3.80.10.10:FF:000649">
    <property type="entry name" value="Leucine Rich Repeat family protein"/>
    <property type="match status" value="1"/>
</dbReference>
<evidence type="ECO:0000256" key="4">
    <source>
        <dbReference type="ARBA" id="ARBA00022614"/>
    </source>
</evidence>
<protein>
    <recommendedName>
        <fullName evidence="13">Leucine-rich repeat-containing N-terminal plant-type domain-containing protein</fullName>
    </recommendedName>
</protein>
<evidence type="ECO:0000256" key="2">
    <source>
        <dbReference type="ARBA" id="ARBA00009592"/>
    </source>
</evidence>
<dbReference type="PANTHER" id="PTHR48063">
    <property type="entry name" value="LRR RECEPTOR-LIKE KINASE"/>
    <property type="match status" value="1"/>
</dbReference>
<keyword evidence="11" id="KW-0325">Glycoprotein</keyword>
<sequence length="959" mass="107151">MPFNGGNNPRAVEHRRNGRQIIAVATMHRPAAMFVLLVIACCFFLVTHAQQQPQPAAGVSCIPHERDALLAFKNGVIGYPAGLLNSWRRDDGRGVQDCCQWRGVRCSNRTGHVHKLRLRGTDFTEVLFGQISPSLLDLKHLVYLDLSNNDLEGPTGRLPEFLGSLKSLKYLNLSGIPFYGGVPPHLGNLSKLQYLDLSTMGGANSTDLSWLTRLPSIQYLNLNAVDLSTVVDWPHVINMIPSLRVLGLSGCSLARANQSLSHLNLTNLEELDASRNPFNHPIATSWFWNITSLKYLYLDHTSLYGQFPDALGDMTLLQVLDISFYYDNDDYMENMRIMTLDLKNLCNLEVLNLHGALLYGNITELFRKPHCSHSKLQELDLSWNHLTGMLPKSIGQFTSLRTLDISRNHLTGSVPYEIGMLTNLSSLYLNSNELDGTITEEHFGSSPRSLQSIDLSYNELKIELSSDWQPPSRLISAHFAACLMGPMFPGWLQWHVSITELDISSAGIADKLPLWFSDAFSNVKFLNISNNQLVGGLPTNMSFMSFSQLYLSSNQLTGKIPTMPANIKYLDLSNNFLWGPLPSNIGSRNLLTELSLFSNQITGHIPESFCKYHWLAVLDLSNNFLEGEPPPCLGALGDMEFIALSNNNLSGKFPSFVQNFTALVVLNLAGNKFSGRLPIWFGKLKLLRIIMLSHNKFFGNITVNITNLACLQYMDLHNNEISGSLPRYLSNLRAMRKTHMTDGCYDDGIEYYHLINLSTVLKGRELNYGSFARVFDTNMVSIDLSSNKLTGKIPEELIALDALVNLNLSWNRFSGVVPNKIGEMQSLESLDLSRNRLSGEIPTSLSNLTFLSYLDLSYNNLTGRIPSGPQLDTLYAANPSMYIGNIGLCGHPLPNNCWREGDASKRGQLGRTEEGDGIEFFYIGLGCGFVVGTWIAFGVLLFKRSWRIAYFQLSNKMYD</sequence>
<evidence type="ECO:0000256" key="5">
    <source>
        <dbReference type="ARBA" id="ARBA00022626"/>
    </source>
</evidence>
<dbReference type="Pfam" id="PF13855">
    <property type="entry name" value="LRR_8"/>
    <property type="match status" value="1"/>
</dbReference>
<accession>A0ABC8ZDX9</accession>
<dbReference type="PRINTS" id="PR00019">
    <property type="entry name" value="LEURICHRPT"/>
</dbReference>
<name>A0ABC8ZDX9_9POAL</name>
<evidence type="ECO:0000256" key="10">
    <source>
        <dbReference type="ARBA" id="ARBA00023136"/>
    </source>
</evidence>
<dbReference type="Pfam" id="PF00560">
    <property type="entry name" value="LRR_1"/>
    <property type="match status" value="10"/>
</dbReference>
<feature type="transmembrane region" description="Helical" evidence="12">
    <location>
        <begin position="920"/>
        <end position="942"/>
    </location>
</feature>
<dbReference type="InterPro" id="IPR046956">
    <property type="entry name" value="RLP23-like"/>
</dbReference>
<dbReference type="InterPro" id="IPR003591">
    <property type="entry name" value="Leu-rich_rpt_typical-subtyp"/>
</dbReference>
<dbReference type="InterPro" id="IPR032675">
    <property type="entry name" value="LRR_dom_sf"/>
</dbReference>
<dbReference type="GO" id="GO:0005886">
    <property type="term" value="C:plasma membrane"/>
    <property type="evidence" value="ECO:0007669"/>
    <property type="project" value="UniProtKB-SubCell"/>
</dbReference>
<evidence type="ECO:0000256" key="11">
    <source>
        <dbReference type="ARBA" id="ARBA00023180"/>
    </source>
</evidence>
<dbReference type="PANTHER" id="PTHR48063:SF40">
    <property type="entry name" value="LEUCINE-RICH REPEAT-CONTAINING N-TERMINAL PLANT-TYPE DOMAIN-CONTAINING PROTEIN"/>
    <property type="match status" value="1"/>
</dbReference>
<evidence type="ECO:0000256" key="6">
    <source>
        <dbReference type="ARBA" id="ARBA00022692"/>
    </source>
</evidence>
<dbReference type="PROSITE" id="PS51450">
    <property type="entry name" value="LRR"/>
    <property type="match status" value="1"/>
</dbReference>
<comment type="similarity">
    <text evidence="2">Belongs to the RLP family.</text>
</comment>
<evidence type="ECO:0000313" key="14">
    <source>
        <dbReference type="EMBL" id="CAL4957677.1"/>
    </source>
</evidence>
<dbReference type="Proteomes" id="UP001497457">
    <property type="component" value="Chromosome 18b"/>
</dbReference>
<evidence type="ECO:0000256" key="3">
    <source>
        <dbReference type="ARBA" id="ARBA00022475"/>
    </source>
</evidence>
<comment type="subcellular location">
    <subcellularLocation>
        <location evidence="1">Cell membrane</location>
        <topology evidence="1">Single-pass type I membrane protein</topology>
    </subcellularLocation>
</comment>
<dbReference type="FunFam" id="3.80.10.10:FF:000095">
    <property type="entry name" value="LRR receptor-like serine/threonine-protein kinase GSO1"/>
    <property type="match status" value="1"/>
</dbReference>
<reference evidence="15" key="1">
    <citation type="submission" date="2024-06" db="EMBL/GenBank/DDBJ databases">
        <authorList>
            <person name="Ryan C."/>
        </authorList>
    </citation>
    <scope>NUCLEOTIDE SEQUENCE [LARGE SCALE GENOMIC DNA]</scope>
</reference>
<evidence type="ECO:0000256" key="9">
    <source>
        <dbReference type="ARBA" id="ARBA00022989"/>
    </source>
</evidence>
<keyword evidence="15" id="KW-1185">Reference proteome</keyword>
<evidence type="ECO:0000256" key="7">
    <source>
        <dbReference type="ARBA" id="ARBA00022729"/>
    </source>
</evidence>
<evidence type="ECO:0000256" key="8">
    <source>
        <dbReference type="ARBA" id="ARBA00022737"/>
    </source>
</evidence>
<dbReference type="EMBL" id="OZ075128">
    <property type="protein sequence ID" value="CAL4957677.1"/>
    <property type="molecule type" value="Genomic_DNA"/>
</dbReference>
<evidence type="ECO:0000256" key="1">
    <source>
        <dbReference type="ARBA" id="ARBA00004251"/>
    </source>
</evidence>
<dbReference type="SMART" id="SM00365">
    <property type="entry name" value="LRR_SD22"/>
    <property type="match status" value="5"/>
</dbReference>
<keyword evidence="4" id="KW-0433">Leucine-rich repeat</keyword>
<dbReference type="SMART" id="SM00369">
    <property type="entry name" value="LRR_TYP"/>
    <property type="match status" value="7"/>
</dbReference>
<evidence type="ECO:0000256" key="12">
    <source>
        <dbReference type="SAM" id="Phobius"/>
    </source>
</evidence>
<keyword evidence="5" id="KW-1070">Brassinosteroid signaling pathway</keyword>
<dbReference type="AlphaFoldDB" id="A0ABC8ZDX9"/>
<proteinExistence type="inferred from homology"/>
<dbReference type="InterPro" id="IPR013210">
    <property type="entry name" value="LRR_N_plant-typ"/>
</dbReference>
<reference evidence="14 15" key="2">
    <citation type="submission" date="2024-10" db="EMBL/GenBank/DDBJ databases">
        <authorList>
            <person name="Ryan C."/>
        </authorList>
    </citation>
    <scope>NUCLEOTIDE SEQUENCE [LARGE SCALE GENOMIC DNA]</scope>
</reference>
<keyword evidence="9 12" id="KW-1133">Transmembrane helix</keyword>
<gene>
    <name evidence="14" type="ORF">URODEC1_LOCUS42697</name>
</gene>
<keyword evidence="3" id="KW-1003">Cell membrane</keyword>
<dbReference type="FunFam" id="3.80.10.10:FF:000111">
    <property type="entry name" value="LRR receptor-like serine/threonine-protein kinase ERECTA"/>
    <property type="match status" value="1"/>
</dbReference>
<keyword evidence="10 12" id="KW-0472">Membrane</keyword>
<evidence type="ECO:0000259" key="13">
    <source>
        <dbReference type="Pfam" id="PF08263"/>
    </source>
</evidence>
<dbReference type="FunFam" id="3.80.10.10:FF:000383">
    <property type="entry name" value="Leucine-rich repeat receptor protein kinase EMS1"/>
    <property type="match status" value="1"/>
</dbReference>
<keyword evidence="7" id="KW-0732">Signal</keyword>
<keyword evidence="8" id="KW-0677">Repeat</keyword>
<organism evidence="14 15">
    <name type="scientific">Urochloa decumbens</name>
    <dbReference type="NCBI Taxonomy" id="240449"/>
    <lineage>
        <taxon>Eukaryota</taxon>
        <taxon>Viridiplantae</taxon>
        <taxon>Streptophyta</taxon>
        <taxon>Embryophyta</taxon>
        <taxon>Tracheophyta</taxon>
        <taxon>Spermatophyta</taxon>
        <taxon>Magnoliopsida</taxon>
        <taxon>Liliopsida</taxon>
        <taxon>Poales</taxon>
        <taxon>Poaceae</taxon>
        <taxon>PACMAD clade</taxon>
        <taxon>Panicoideae</taxon>
        <taxon>Panicodae</taxon>
        <taxon>Paniceae</taxon>
        <taxon>Melinidinae</taxon>
        <taxon>Urochloa</taxon>
    </lineage>
</organism>
<dbReference type="SUPFAM" id="SSF52058">
    <property type="entry name" value="L domain-like"/>
    <property type="match status" value="2"/>
</dbReference>
<dbReference type="SUPFAM" id="SSF52047">
    <property type="entry name" value="RNI-like"/>
    <property type="match status" value="1"/>
</dbReference>
<keyword evidence="6 12" id="KW-0812">Transmembrane</keyword>
<dbReference type="Gene3D" id="3.80.10.10">
    <property type="entry name" value="Ribonuclease Inhibitor"/>
    <property type="match status" value="3"/>
</dbReference>
<feature type="domain" description="Leucine-rich repeat-containing N-terminal plant-type" evidence="13">
    <location>
        <begin position="63"/>
        <end position="107"/>
    </location>
</feature>
<dbReference type="InterPro" id="IPR001611">
    <property type="entry name" value="Leu-rich_rpt"/>
</dbReference>
<dbReference type="Pfam" id="PF08263">
    <property type="entry name" value="LRRNT_2"/>
    <property type="match status" value="1"/>
</dbReference>
<evidence type="ECO:0000313" key="15">
    <source>
        <dbReference type="Proteomes" id="UP001497457"/>
    </source>
</evidence>